<dbReference type="eggNOG" id="COG2184">
    <property type="taxonomic scope" value="Bacteria"/>
</dbReference>
<dbReference type="OrthoDB" id="9813719at2"/>
<evidence type="ECO:0000256" key="6">
    <source>
        <dbReference type="ARBA" id="ARBA00047939"/>
    </source>
</evidence>
<gene>
    <name evidence="10" type="ORF">CCUN_1237</name>
</gene>
<dbReference type="SUPFAM" id="SSF140931">
    <property type="entry name" value="Fic-like"/>
    <property type="match status" value="1"/>
</dbReference>
<evidence type="ECO:0000313" key="11">
    <source>
        <dbReference type="Proteomes" id="UP000192902"/>
    </source>
</evidence>
<comment type="catalytic activity">
    <reaction evidence="7">
        <text>L-tyrosyl-[protein] + ATP = O-(5'-adenylyl)-L-tyrosyl-[protein] + diphosphate</text>
        <dbReference type="Rhea" id="RHEA:54288"/>
        <dbReference type="Rhea" id="RHEA-COMP:10136"/>
        <dbReference type="Rhea" id="RHEA-COMP:13846"/>
        <dbReference type="ChEBI" id="CHEBI:30616"/>
        <dbReference type="ChEBI" id="CHEBI:33019"/>
        <dbReference type="ChEBI" id="CHEBI:46858"/>
        <dbReference type="ChEBI" id="CHEBI:83624"/>
        <dbReference type="EC" id="2.7.7.108"/>
    </reaction>
</comment>
<evidence type="ECO:0000256" key="7">
    <source>
        <dbReference type="ARBA" id="ARBA00048696"/>
    </source>
</evidence>
<dbReference type="AlphaFoldDB" id="A0A1W6BXR2"/>
<dbReference type="PANTHER" id="PTHR39560:SF1">
    <property type="entry name" value="PROTEIN ADENYLYLTRANSFERASE FIC-RELATED"/>
    <property type="match status" value="1"/>
</dbReference>
<keyword evidence="2" id="KW-0548">Nucleotidyltransferase</keyword>
<dbReference type="RefSeq" id="WP_051521686.1">
    <property type="nucleotide sequence ID" value="NZ_CP020867.1"/>
</dbReference>
<dbReference type="PROSITE" id="PS51459">
    <property type="entry name" value="FIDO"/>
    <property type="match status" value="1"/>
</dbReference>
<dbReference type="Pfam" id="PF02661">
    <property type="entry name" value="Fic"/>
    <property type="match status" value="1"/>
</dbReference>
<feature type="compositionally biased region" description="Polar residues" evidence="8">
    <location>
        <begin position="335"/>
        <end position="362"/>
    </location>
</feature>
<dbReference type="Gene3D" id="1.10.3290.10">
    <property type="entry name" value="Fido-like domain"/>
    <property type="match status" value="1"/>
</dbReference>
<dbReference type="PANTHER" id="PTHR39560">
    <property type="entry name" value="PROTEIN ADENYLYLTRANSFERASE FIC-RELATED"/>
    <property type="match status" value="1"/>
</dbReference>
<dbReference type="KEGG" id="ccun:CCUN_1237"/>
<evidence type="ECO:0000256" key="8">
    <source>
        <dbReference type="SAM" id="MobiDB-lite"/>
    </source>
</evidence>
<evidence type="ECO:0000313" key="10">
    <source>
        <dbReference type="EMBL" id="ARJ56830.1"/>
    </source>
</evidence>
<dbReference type="GO" id="GO:0051302">
    <property type="term" value="P:regulation of cell division"/>
    <property type="evidence" value="ECO:0007669"/>
    <property type="project" value="TreeGrafter"/>
</dbReference>
<dbReference type="EMBL" id="CP020867">
    <property type="protein sequence ID" value="ARJ56830.1"/>
    <property type="molecule type" value="Genomic_DNA"/>
</dbReference>
<feature type="domain" description="Fido" evidence="9">
    <location>
        <begin position="131"/>
        <end position="286"/>
    </location>
</feature>
<evidence type="ECO:0000256" key="2">
    <source>
        <dbReference type="ARBA" id="ARBA00022695"/>
    </source>
</evidence>
<feature type="region of interest" description="Disordered" evidence="8">
    <location>
        <begin position="334"/>
        <end position="371"/>
    </location>
</feature>
<dbReference type="InterPro" id="IPR003812">
    <property type="entry name" value="Fido"/>
</dbReference>
<reference evidence="10 11" key="1">
    <citation type="submission" date="2017-04" db="EMBL/GenBank/DDBJ databases">
        <title>Complete genome sequence of the Campylobacter cuniculorum type strain LMG24588.</title>
        <authorList>
            <person name="Miller W.G."/>
            <person name="Yee E."/>
            <person name="Revez J."/>
            <person name="Bono J.L."/>
            <person name="Rossi M."/>
        </authorList>
    </citation>
    <scope>NUCLEOTIDE SEQUENCE [LARGE SCALE GENOMIC DNA]</scope>
    <source>
        <strain evidence="10 11">LMG 24588</strain>
    </source>
</reference>
<keyword evidence="3" id="KW-0547">Nucleotide-binding</keyword>
<dbReference type="InterPro" id="IPR036597">
    <property type="entry name" value="Fido-like_dom_sf"/>
</dbReference>
<sequence>MFHPCKKTKHKLCQKNIRKGTDDERDKSAKKERVFKEIGVQKSEYDEYDLNKKINSENIQIGIGLNKVDNLKPSKYFYQALNQSHSYEELEQKIIHYYKNQKEDTFSKREKECDLVSQRIAKLIEDEGFSLSPISLKAIHRKIFKGVFSQELENCVGVFRIVNIFKKEEIFNEKASVFYANYDEIDELLEYDFSKEKKKNYTLLNNDEKALSLAQFISNIWQIHPFREGNTRTIAVFTIKYLNSMGFSFNNDIFKEHSKYFRNALVLANYSDMKNNISENFSYLEDFFKKLLGNEKLEFKAMPKSVYYCLDEEEKNNQTTQETQNLVELNKKLDSSLQRQKARTTQQDKNVSSLQENKTQTLSEKHKKRHR</sequence>
<keyword evidence="4" id="KW-0067">ATP-binding</keyword>
<keyword evidence="1" id="KW-0808">Transferase</keyword>
<name>A0A1W6BXR2_9BACT</name>
<dbReference type="STRING" id="1121267.CCUN_1237"/>
<evidence type="ECO:0000256" key="4">
    <source>
        <dbReference type="ARBA" id="ARBA00022840"/>
    </source>
</evidence>
<accession>A0A1W6BXR2</accession>
<organism evidence="10 11">
    <name type="scientific">Campylobacter cuniculorum DSM 23162 = LMG 24588</name>
    <dbReference type="NCBI Taxonomy" id="1121267"/>
    <lineage>
        <taxon>Bacteria</taxon>
        <taxon>Pseudomonadati</taxon>
        <taxon>Campylobacterota</taxon>
        <taxon>Epsilonproteobacteria</taxon>
        <taxon>Campylobacterales</taxon>
        <taxon>Campylobacteraceae</taxon>
        <taxon>Campylobacter</taxon>
    </lineage>
</organism>
<evidence type="ECO:0000256" key="5">
    <source>
        <dbReference type="ARBA" id="ARBA00034531"/>
    </source>
</evidence>
<evidence type="ECO:0000256" key="1">
    <source>
        <dbReference type="ARBA" id="ARBA00022679"/>
    </source>
</evidence>
<comment type="catalytic activity">
    <reaction evidence="6">
        <text>L-threonyl-[protein] + ATP = 3-O-(5'-adenylyl)-L-threonyl-[protein] + diphosphate</text>
        <dbReference type="Rhea" id="RHEA:54292"/>
        <dbReference type="Rhea" id="RHEA-COMP:11060"/>
        <dbReference type="Rhea" id="RHEA-COMP:13847"/>
        <dbReference type="ChEBI" id="CHEBI:30013"/>
        <dbReference type="ChEBI" id="CHEBI:30616"/>
        <dbReference type="ChEBI" id="CHEBI:33019"/>
        <dbReference type="ChEBI" id="CHEBI:138113"/>
        <dbReference type="EC" id="2.7.7.108"/>
    </reaction>
</comment>
<proteinExistence type="predicted"/>
<evidence type="ECO:0000256" key="3">
    <source>
        <dbReference type="ARBA" id="ARBA00022741"/>
    </source>
</evidence>
<dbReference type="EC" id="2.7.7.108" evidence="5"/>
<dbReference type="GO" id="GO:0070733">
    <property type="term" value="F:AMPylase activity"/>
    <property type="evidence" value="ECO:0007669"/>
    <property type="project" value="UniProtKB-EC"/>
</dbReference>
<evidence type="ECO:0000259" key="9">
    <source>
        <dbReference type="PROSITE" id="PS51459"/>
    </source>
</evidence>
<protein>
    <recommendedName>
        <fullName evidence="5">protein adenylyltransferase</fullName>
        <ecNumber evidence="5">2.7.7.108</ecNumber>
    </recommendedName>
</protein>
<dbReference type="GO" id="GO:0005524">
    <property type="term" value="F:ATP binding"/>
    <property type="evidence" value="ECO:0007669"/>
    <property type="project" value="UniProtKB-KW"/>
</dbReference>
<dbReference type="Proteomes" id="UP000192902">
    <property type="component" value="Chromosome"/>
</dbReference>